<evidence type="ECO:0000256" key="2">
    <source>
        <dbReference type="ARBA" id="ARBA00012169"/>
    </source>
</evidence>
<feature type="domain" description="Ubiquitin-like" evidence="7">
    <location>
        <begin position="35"/>
        <end position="108"/>
    </location>
</feature>
<name>A0A843TW52_COLES</name>
<dbReference type="EMBL" id="NMUH01000254">
    <property type="protein sequence ID" value="MQL75501.1"/>
    <property type="molecule type" value="Genomic_DNA"/>
</dbReference>
<comment type="similarity">
    <text evidence="1">Belongs to the PI3/PI4-kinase family. Type II PI4K subfamily.</text>
</comment>
<dbReference type="AlphaFoldDB" id="A0A843TW52"/>
<dbReference type="PROSITE" id="PS50053">
    <property type="entry name" value="UBIQUITIN_2"/>
    <property type="match status" value="2"/>
</dbReference>
<comment type="caution">
    <text evidence="9">The sequence shown here is derived from an EMBL/GenBank/DDBJ whole genome shotgun (WGS) entry which is preliminary data.</text>
</comment>
<dbReference type="Pfam" id="PF00454">
    <property type="entry name" value="PI3_PI4_kinase"/>
    <property type="match status" value="1"/>
</dbReference>
<evidence type="ECO:0000313" key="9">
    <source>
        <dbReference type="EMBL" id="MQL75501.1"/>
    </source>
</evidence>
<dbReference type="InterPro" id="IPR011009">
    <property type="entry name" value="Kinase-like_dom_sf"/>
</dbReference>
<evidence type="ECO:0000313" key="10">
    <source>
        <dbReference type="Proteomes" id="UP000652761"/>
    </source>
</evidence>
<dbReference type="OrthoDB" id="5839at2759"/>
<gene>
    <name evidence="9" type="ORF">Taro_007892</name>
</gene>
<dbReference type="Proteomes" id="UP000652761">
    <property type="component" value="Unassembled WGS sequence"/>
</dbReference>
<dbReference type="Gene3D" id="3.10.20.90">
    <property type="entry name" value="Phosphatidylinositol 3-kinase Catalytic Subunit, Chain A, domain 1"/>
    <property type="match status" value="2"/>
</dbReference>
<evidence type="ECO:0000259" key="7">
    <source>
        <dbReference type="PROSITE" id="PS50053"/>
    </source>
</evidence>
<sequence length="576" mass="63735">MSSAGIALSPVPEEPALSSIRFDGSRSLHCASESIVIYLSCSSRSPVIPMRILPSESIASVKLRIQTFKGFVVKKQKLIFDGRELARNNCLVRDYGVCDGNVLHLVLRLSDLRVITVTTTFGREYKFHVEQGRNVRFIKRQIAQNASDLADLEEQKLICNGEELDDRCLIEDISDDKDGVIHLLVHKSAKVRAKPLEKDFEVSIVASDLSELKAFEDLQIVESKQFEKDLLLEPVIVNPKAELPSVVNNLVSAAFAGLNKGNSPVRTSEGSGGAYFMQDMSGQRHVAVFKPIDEEPMAVNNPQGLPLSRDGEGLKRGTRVGEGALREVAAYLLDYPIGGHRTFSEKVIGFAGVPPTVMIRCLHEGFNHPQGFKSAPENVKIGSLQMFVSNVGSCEDMGPGAFPVEEVHKISVLDIRLANADRHGGNMLVCKEQEGKLSLVPIDHGYCLPENFEDCTFEWLYWPQSRVPYTAETIDYIRSLDAEEDIALLKFHGWELSLGCSRTLRISTMLLKKGVDKGLTPFTIGSIMCRETLKKKSLIEEIIEEATNSVLPGTSETAFLESVSEIMDLHLEELSM</sequence>
<evidence type="ECO:0000259" key="8">
    <source>
        <dbReference type="PROSITE" id="PS50290"/>
    </source>
</evidence>
<keyword evidence="6" id="KW-0067">ATP-binding</keyword>
<keyword evidence="4" id="KW-0547">Nucleotide-binding</keyword>
<dbReference type="InterPro" id="IPR000403">
    <property type="entry name" value="PI3/4_kinase_cat_dom"/>
</dbReference>
<dbReference type="SUPFAM" id="SSF54236">
    <property type="entry name" value="Ubiquitin-like"/>
    <property type="match status" value="2"/>
</dbReference>
<evidence type="ECO:0000256" key="5">
    <source>
        <dbReference type="ARBA" id="ARBA00022777"/>
    </source>
</evidence>
<evidence type="ECO:0000256" key="4">
    <source>
        <dbReference type="ARBA" id="ARBA00022741"/>
    </source>
</evidence>
<evidence type="ECO:0000256" key="3">
    <source>
        <dbReference type="ARBA" id="ARBA00022679"/>
    </source>
</evidence>
<dbReference type="InterPro" id="IPR029071">
    <property type="entry name" value="Ubiquitin-like_domsf"/>
</dbReference>
<evidence type="ECO:0000256" key="6">
    <source>
        <dbReference type="ARBA" id="ARBA00022840"/>
    </source>
</evidence>
<organism evidence="9 10">
    <name type="scientific">Colocasia esculenta</name>
    <name type="common">Wild taro</name>
    <name type="synonym">Arum esculentum</name>
    <dbReference type="NCBI Taxonomy" id="4460"/>
    <lineage>
        <taxon>Eukaryota</taxon>
        <taxon>Viridiplantae</taxon>
        <taxon>Streptophyta</taxon>
        <taxon>Embryophyta</taxon>
        <taxon>Tracheophyta</taxon>
        <taxon>Spermatophyta</taxon>
        <taxon>Magnoliopsida</taxon>
        <taxon>Liliopsida</taxon>
        <taxon>Araceae</taxon>
        <taxon>Aroideae</taxon>
        <taxon>Colocasieae</taxon>
        <taxon>Colocasia</taxon>
    </lineage>
</organism>
<dbReference type="GO" id="GO:0004430">
    <property type="term" value="F:1-phosphatidylinositol 4-kinase activity"/>
    <property type="evidence" value="ECO:0007669"/>
    <property type="project" value="UniProtKB-EC"/>
</dbReference>
<keyword evidence="10" id="KW-1185">Reference proteome</keyword>
<dbReference type="EC" id="2.7.1.67" evidence="2"/>
<dbReference type="CDD" id="cd17039">
    <property type="entry name" value="Ubl_ubiquitin_like"/>
    <property type="match status" value="1"/>
</dbReference>
<feature type="domain" description="PI3K/PI4K catalytic" evidence="8">
    <location>
        <begin position="261"/>
        <end position="558"/>
    </location>
</feature>
<evidence type="ECO:0000256" key="1">
    <source>
        <dbReference type="ARBA" id="ARBA00008941"/>
    </source>
</evidence>
<reference evidence="9" key="1">
    <citation type="submission" date="2017-07" db="EMBL/GenBank/DDBJ databases">
        <title>Taro Niue Genome Assembly and Annotation.</title>
        <authorList>
            <person name="Atibalentja N."/>
            <person name="Keating K."/>
            <person name="Fields C.J."/>
        </authorList>
    </citation>
    <scope>NUCLEOTIDE SEQUENCE</scope>
    <source>
        <strain evidence="9">Niue_2</strain>
        <tissue evidence="9">Leaf</tissue>
    </source>
</reference>
<dbReference type="Pfam" id="PF00240">
    <property type="entry name" value="ubiquitin"/>
    <property type="match status" value="2"/>
</dbReference>
<accession>A0A843TW52</accession>
<dbReference type="GO" id="GO:0005524">
    <property type="term" value="F:ATP binding"/>
    <property type="evidence" value="ECO:0007669"/>
    <property type="project" value="UniProtKB-KW"/>
</dbReference>
<dbReference type="PROSITE" id="PS50290">
    <property type="entry name" value="PI3_4_KINASE_3"/>
    <property type="match status" value="1"/>
</dbReference>
<dbReference type="SMART" id="SM00213">
    <property type="entry name" value="UBQ"/>
    <property type="match status" value="2"/>
</dbReference>
<dbReference type="InterPro" id="IPR000626">
    <property type="entry name" value="Ubiquitin-like_dom"/>
</dbReference>
<keyword evidence="3" id="KW-0808">Transferase</keyword>
<dbReference type="PANTHER" id="PTHR45800:SF4">
    <property type="entry name" value="PHOSPHATIDYLINOSITOL 4-KINASE GAMMA 3"/>
    <property type="match status" value="1"/>
</dbReference>
<feature type="domain" description="Ubiquitin-like" evidence="7">
    <location>
        <begin position="115"/>
        <end position="190"/>
    </location>
</feature>
<keyword evidence="5" id="KW-0418">Kinase</keyword>
<protein>
    <recommendedName>
        <fullName evidence="2">1-phosphatidylinositol 4-kinase</fullName>
        <ecNumber evidence="2">2.7.1.67</ecNumber>
    </recommendedName>
</protein>
<dbReference type="PANTHER" id="PTHR45800">
    <property type="entry name" value="PHOSPHATIDYLINOSITOL 4-KINASE GAMMA"/>
    <property type="match status" value="1"/>
</dbReference>
<dbReference type="SUPFAM" id="SSF56112">
    <property type="entry name" value="Protein kinase-like (PK-like)"/>
    <property type="match status" value="1"/>
</dbReference>
<dbReference type="InterPro" id="IPR044571">
    <property type="entry name" value="P4KG1-8"/>
</dbReference>
<proteinExistence type="inferred from homology"/>